<accession>A0ABW2MPR5</accession>
<dbReference type="SUPFAM" id="SSF53756">
    <property type="entry name" value="UDP-Glycosyltransferase/glycogen phosphorylase"/>
    <property type="match status" value="1"/>
</dbReference>
<organism evidence="3 4">
    <name type="scientific">Jejudonia soesokkakensis</name>
    <dbReference type="NCBI Taxonomy" id="1323432"/>
    <lineage>
        <taxon>Bacteria</taxon>
        <taxon>Pseudomonadati</taxon>
        <taxon>Bacteroidota</taxon>
        <taxon>Flavobacteriia</taxon>
        <taxon>Flavobacteriales</taxon>
        <taxon>Flavobacteriaceae</taxon>
        <taxon>Jejudonia</taxon>
    </lineage>
</organism>
<evidence type="ECO:0000259" key="2">
    <source>
        <dbReference type="Pfam" id="PF13439"/>
    </source>
</evidence>
<keyword evidence="3" id="KW-0328">Glycosyltransferase</keyword>
<feature type="domain" description="Glycosyl transferase family 1" evidence="1">
    <location>
        <begin position="188"/>
        <end position="351"/>
    </location>
</feature>
<keyword evidence="4" id="KW-1185">Reference proteome</keyword>
<proteinExistence type="predicted"/>
<sequence>MHIVFLSSEYPLWSPGGIGTFLQTFGRALVAEGNTVSIVGVGETHTEEVLEDKGVTLYRLPKRKGKLPAFIHNKKVLNSKLKWLHSQHPIAILEAAEGGLALISKRFPATKIIRLHGGHHFFAEAEKRPINWRKGLLEKRSFSKADGFIAVSEYVKLHTANYLRYRNKPVKVIHHPMDTTISVPDVEVDPHRILFSGTVCEKKGVRELVQAFALVRKEFPDLHLDIFGRDWYYPDGRSYITQLQKDLEPSYFENVLFHGSIDRNLLFEKYAEALLCVFPSHMETQGLVTLEAMLLGKPVVFTEYGPGPETILHKQNGLLCDVYNPADIAEKMIWCIKHPEKAKALGENARAHVRITYDKMSILEENITFYKKCMAHG</sequence>
<name>A0ABW2MPR5_9FLAO</name>
<gene>
    <name evidence="3" type="ORF">ACFQO1_04200</name>
</gene>
<reference evidence="4" key="1">
    <citation type="journal article" date="2019" name="Int. J. Syst. Evol. Microbiol.">
        <title>The Global Catalogue of Microorganisms (GCM) 10K type strain sequencing project: providing services to taxonomists for standard genome sequencing and annotation.</title>
        <authorList>
            <consortium name="The Broad Institute Genomics Platform"/>
            <consortium name="The Broad Institute Genome Sequencing Center for Infectious Disease"/>
            <person name="Wu L."/>
            <person name="Ma J."/>
        </authorList>
    </citation>
    <scope>NUCLEOTIDE SEQUENCE [LARGE SCALE GENOMIC DNA]</scope>
    <source>
        <strain evidence="4">CGMCC 1.16306</strain>
    </source>
</reference>
<dbReference type="InterPro" id="IPR001296">
    <property type="entry name" value="Glyco_trans_1"/>
</dbReference>
<evidence type="ECO:0000313" key="4">
    <source>
        <dbReference type="Proteomes" id="UP001596415"/>
    </source>
</evidence>
<dbReference type="EC" id="2.4.-.-" evidence="3"/>
<comment type="caution">
    <text evidence="3">The sequence shown here is derived from an EMBL/GenBank/DDBJ whole genome shotgun (WGS) entry which is preliminary data.</text>
</comment>
<dbReference type="Pfam" id="PF13439">
    <property type="entry name" value="Glyco_transf_4"/>
    <property type="match status" value="1"/>
</dbReference>
<dbReference type="CDD" id="cd03801">
    <property type="entry name" value="GT4_PimA-like"/>
    <property type="match status" value="1"/>
</dbReference>
<evidence type="ECO:0000259" key="1">
    <source>
        <dbReference type="Pfam" id="PF00534"/>
    </source>
</evidence>
<dbReference type="Pfam" id="PF00534">
    <property type="entry name" value="Glycos_transf_1"/>
    <property type="match status" value="1"/>
</dbReference>
<protein>
    <submittedName>
        <fullName evidence="3">Glycosyltransferase family 4 protein</fullName>
        <ecNumber evidence="3">2.4.-.-</ecNumber>
    </submittedName>
</protein>
<keyword evidence="3" id="KW-0808">Transferase</keyword>
<dbReference type="RefSeq" id="WP_380216716.1">
    <property type="nucleotide sequence ID" value="NZ_JBHTBN010000001.1"/>
</dbReference>
<dbReference type="InterPro" id="IPR028098">
    <property type="entry name" value="Glyco_trans_4-like_N"/>
</dbReference>
<dbReference type="GO" id="GO:0016757">
    <property type="term" value="F:glycosyltransferase activity"/>
    <property type="evidence" value="ECO:0007669"/>
    <property type="project" value="UniProtKB-KW"/>
</dbReference>
<dbReference type="Proteomes" id="UP001596415">
    <property type="component" value="Unassembled WGS sequence"/>
</dbReference>
<feature type="domain" description="Glycosyltransferase subfamily 4-like N-terminal" evidence="2">
    <location>
        <begin position="15"/>
        <end position="179"/>
    </location>
</feature>
<dbReference type="EMBL" id="JBHTBN010000001">
    <property type="protein sequence ID" value="MFC7356879.1"/>
    <property type="molecule type" value="Genomic_DNA"/>
</dbReference>
<evidence type="ECO:0000313" key="3">
    <source>
        <dbReference type="EMBL" id="MFC7356879.1"/>
    </source>
</evidence>
<dbReference type="PANTHER" id="PTHR12526">
    <property type="entry name" value="GLYCOSYLTRANSFERASE"/>
    <property type="match status" value="1"/>
</dbReference>
<dbReference type="Gene3D" id="3.40.50.2000">
    <property type="entry name" value="Glycogen Phosphorylase B"/>
    <property type="match status" value="2"/>
</dbReference>